<dbReference type="Gene3D" id="1.10.472.80">
    <property type="entry name" value="Ypt/Rab-GAP domain of gyp1p, domain 3"/>
    <property type="match status" value="1"/>
</dbReference>
<evidence type="ECO:0000313" key="3">
    <source>
        <dbReference type="EMBL" id="KIY70085.1"/>
    </source>
</evidence>
<feature type="domain" description="Rab-GAP TBC" evidence="2">
    <location>
        <begin position="46"/>
        <end position="230"/>
    </location>
</feature>
<dbReference type="AlphaFoldDB" id="A0A0D7BIM4"/>
<feature type="compositionally biased region" description="Gly residues" evidence="1">
    <location>
        <begin position="71"/>
        <end position="89"/>
    </location>
</feature>
<dbReference type="Proteomes" id="UP000054007">
    <property type="component" value="Unassembled WGS sequence"/>
</dbReference>
<dbReference type="PANTHER" id="PTHR47219:SF9">
    <property type="entry name" value="GTPASE ACTIVATING PROTEIN AND CENTROSOME-ASSOCIATED, ISOFORM B"/>
    <property type="match status" value="1"/>
</dbReference>
<accession>A0A0D7BIM4</accession>
<proteinExistence type="predicted"/>
<dbReference type="GO" id="GO:0031267">
    <property type="term" value="F:small GTPase binding"/>
    <property type="evidence" value="ECO:0007669"/>
    <property type="project" value="TreeGrafter"/>
</dbReference>
<dbReference type="InterPro" id="IPR050302">
    <property type="entry name" value="Rab_GAP_TBC_domain"/>
</dbReference>
<feature type="compositionally biased region" description="Pro residues" evidence="1">
    <location>
        <begin position="1"/>
        <end position="15"/>
    </location>
</feature>
<dbReference type="GO" id="GO:0005096">
    <property type="term" value="F:GTPase activator activity"/>
    <property type="evidence" value="ECO:0007669"/>
    <property type="project" value="TreeGrafter"/>
</dbReference>
<dbReference type="PANTHER" id="PTHR47219">
    <property type="entry name" value="RAB GTPASE-ACTIVATING PROTEIN 1-LIKE"/>
    <property type="match status" value="1"/>
</dbReference>
<dbReference type="EMBL" id="KN880473">
    <property type="protein sequence ID" value="KIY70085.1"/>
    <property type="molecule type" value="Genomic_DNA"/>
</dbReference>
<feature type="region of interest" description="Disordered" evidence="1">
    <location>
        <begin position="1"/>
        <end position="20"/>
    </location>
</feature>
<dbReference type="OrthoDB" id="159449at2759"/>
<dbReference type="InterPro" id="IPR035969">
    <property type="entry name" value="Rab-GAP_TBC_sf"/>
</dbReference>
<dbReference type="Pfam" id="PF00566">
    <property type="entry name" value="RabGAP-TBC"/>
    <property type="match status" value="1"/>
</dbReference>
<evidence type="ECO:0000259" key="2">
    <source>
        <dbReference type="PROSITE" id="PS50086"/>
    </source>
</evidence>
<gene>
    <name evidence="3" type="ORF">CYLTODRAFT_202028</name>
</gene>
<feature type="region of interest" description="Disordered" evidence="1">
    <location>
        <begin position="67"/>
        <end position="90"/>
    </location>
</feature>
<keyword evidence="4" id="KW-1185">Reference proteome</keyword>
<reference evidence="3 4" key="1">
    <citation type="journal article" date="2015" name="Fungal Genet. Biol.">
        <title>Evolution of novel wood decay mechanisms in Agaricales revealed by the genome sequences of Fistulina hepatica and Cylindrobasidium torrendii.</title>
        <authorList>
            <person name="Floudas D."/>
            <person name="Held B.W."/>
            <person name="Riley R."/>
            <person name="Nagy L.G."/>
            <person name="Koehler G."/>
            <person name="Ransdell A.S."/>
            <person name="Younus H."/>
            <person name="Chow J."/>
            <person name="Chiniquy J."/>
            <person name="Lipzen A."/>
            <person name="Tritt A."/>
            <person name="Sun H."/>
            <person name="Haridas S."/>
            <person name="LaButti K."/>
            <person name="Ohm R.A."/>
            <person name="Kues U."/>
            <person name="Blanchette R.A."/>
            <person name="Grigoriev I.V."/>
            <person name="Minto R.E."/>
            <person name="Hibbett D.S."/>
        </authorList>
    </citation>
    <scope>NUCLEOTIDE SEQUENCE [LARGE SCALE GENOMIC DNA]</scope>
    <source>
        <strain evidence="3 4">FP15055 ss-10</strain>
    </source>
</reference>
<evidence type="ECO:0000256" key="1">
    <source>
        <dbReference type="SAM" id="MobiDB-lite"/>
    </source>
</evidence>
<organism evidence="3 4">
    <name type="scientific">Cylindrobasidium torrendii FP15055 ss-10</name>
    <dbReference type="NCBI Taxonomy" id="1314674"/>
    <lineage>
        <taxon>Eukaryota</taxon>
        <taxon>Fungi</taxon>
        <taxon>Dikarya</taxon>
        <taxon>Basidiomycota</taxon>
        <taxon>Agaricomycotina</taxon>
        <taxon>Agaricomycetes</taxon>
        <taxon>Agaricomycetidae</taxon>
        <taxon>Agaricales</taxon>
        <taxon>Marasmiineae</taxon>
        <taxon>Physalacriaceae</taxon>
        <taxon>Cylindrobasidium</taxon>
    </lineage>
</organism>
<evidence type="ECO:0000313" key="4">
    <source>
        <dbReference type="Proteomes" id="UP000054007"/>
    </source>
</evidence>
<name>A0A0D7BIM4_9AGAR</name>
<protein>
    <recommendedName>
        <fullName evidence="2">Rab-GAP TBC domain-containing protein</fullName>
    </recommendedName>
</protein>
<dbReference type="STRING" id="1314674.A0A0D7BIM4"/>
<dbReference type="SUPFAM" id="SSF47923">
    <property type="entry name" value="Ypt/Rab-GAP domain of gyp1p"/>
    <property type="match status" value="1"/>
</dbReference>
<sequence>MAAPPTAMPTLPPPAKDARDREGKFLMALSEGKKKKKLKKLVLDGGVPMSLRWLVWMEFVSSTALPNHPDGPGGGGPIGGGLGGGGPGGRNTEALKALLDAVEGEGPGRLKAAYRRMCPDVGWGEELDQVLPFLLGLAPEQDAFWIFCCVMDTHLRAYYSENAQNLEIDGELLARTLSKTDAALGHHLLTTLGIPAGTLARGIGLRGAFVGRLDDEEAVRRIWDLWLCEGGLPTLIRTAVTLLVHGSRRQALLATRDAEAALELMQSRLNGVKVEELLMKNSKMFVCYRLCFVLLPRIYSRS</sequence>
<dbReference type="InterPro" id="IPR000195">
    <property type="entry name" value="Rab-GAP-TBC_dom"/>
</dbReference>
<dbReference type="PROSITE" id="PS50086">
    <property type="entry name" value="TBC_RABGAP"/>
    <property type="match status" value="1"/>
</dbReference>